<dbReference type="InterPro" id="IPR036249">
    <property type="entry name" value="Thioredoxin-like_sf"/>
</dbReference>
<dbReference type="KEGG" id="phm:PSMK_25140"/>
<organism evidence="1 2">
    <name type="scientific">Phycisphaera mikurensis (strain NBRC 102666 / KCTC 22515 / FYK2301M01)</name>
    <dbReference type="NCBI Taxonomy" id="1142394"/>
    <lineage>
        <taxon>Bacteria</taxon>
        <taxon>Pseudomonadati</taxon>
        <taxon>Planctomycetota</taxon>
        <taxon>Phycisphaerae</taxon>
        <taxon>Phycisphaerales</taxon>
        <taxon>Phycisphaeraceae</taxon>
        <taxon>Phycisphaera</taxon>
    </lineage>
</organism>
<dbReference type="Pfam" id="PF14595">
    <property type="entry name" value="Thioredoxin_9"/>
    <property type="match status" value="1"/>
</dbReference>
<protein>
    <recommendedName>
        <fullName evidence="3">Thiol reductase thioredoxin</fullName>
    </recommendedName>
</protein>
<accession>I0IHD5</accession>
<dbReference type="HOGENOM" id="CLU_1371105_0_0_0"/>
<dbReference type="RefSeq" id="WP_014437886.1">
    <property type="nucleotide sequence ID" value="NC_017080.1"/>
</dbReference>
<dbReference type="Proteomes" id="UP000007881">
    <property type="component" value="Chromosome"/>
</dbReference>
<dbReference type="AlphaFoldDB" id="I0IHD5"/>
<keyword evidence="2" id="KW-1185">Reference proteome</keyword>
<dbReference type="eggNOG" id="COG0526">
    <property type="taxonomic scope" value="Bacteria"/>
</dbReference>
<evidence type="ECO:0000313" key="1">
    <source>
        <dbReference type="EMBL" id="BAM04673.1"/>
    </source>
</evidence>
<reference evidence="1 2" key="1">
    <citation type="submission" date="2012-02" db="EMBL/GenBank/DDBJ databases">
        <title>Complete genome sequence of Phycisphaera mikurensis NBRC 102666.</title>
        <authorList>
            <person name="Ankai A."/>
            <person name="Hosoyama A."/>
            <person name="Terui Y."/>
            <person name="Sekine M."/>
            <person name="Fukai R."/>
            <person name="Kato Y."/>
            <person name="Nakamura S."/>
            <person name="Yamada-Narita S."/>
            <person name="Kawakoshi A."/>
            <person name="Fukunaga Y."/>
            <person name="Yamazaki S."/>
            <person name="Fujita N."/>
        </authorList>
    </citation>
    <scope>NUCLEOTIDE SEQUENCE [LARGE SCALE GENOMIC DNA]</scope>
    <source>
        <strain evidence="2">NBRC 102666 / KCTC 22515 / FYK2301M01</strain>
    </source>
</reference>
<name>I0IHD5_PHYMF</name>
<dbReference type="Gene3D" id="3.40.30.10">
    <property type="entry name" value="Glutaredoxin"/>
    <property type="match status" value="1"/>
</dbReference>
<dbReference type="STRING" id="1142394.PSMK_25140"/>
<gene>
    <name evidence="1" type="ordered locus">PSMK_25140</name>
</gene>
<sequence length="195" mass="21409">MNATFLRTKFEAGLSYEDYLATGKPAQAESWRQIGARIGLTEQQRSVLAAFKRDMSVIVVSGIWCGDCVRQGPMIQAIADAAGAEAGGRAEVRWLDRDEHMDLQERVTVNGGNRVPVVIFAAEDFEPVGWAGDKLLSRYRIMAEQTLGEGATCPLPGAPVPADELAAETADWVDEFERVHLLLRLSGRLRQLHGD</sequence>
<evidence type="ECO:0008006" key="3">
    <source>
        <dbReference type="Google" id="ProtNLM"/>
    </source>
</evidence>
<dbReference type="SUPFAM" id="SSF52833">
    <property type="entry name" value="Thioredoxin-like"/>
    <property type="match status" value="1"/>
</dbReference>
<evidence type="ECO:0000313" key="2">
    <source>
        <dbReference type="Proteomes" id="UP000007881"/>
    </source>
</evidence>
<dbReference type="EMBL" id="AP012338">
    <property type="protein sequence ID" value="BAM04673.1"/>
    <property type="molecule type" value="Genomic_DNA"/>
</dbReference>
<dbReference type="OrthoDB" id="6120799at2"/>
<proteinExistence type="predicted"/>